<comment type="catalytic activity">
    <reaction evidence="10">
        <text>malonyl-[ACP] + acetyl-CoA + H(+) = 3-oxobutanoyl-[ACP] + CO2 + CoA</text>
        <dbReference type="Rhea" id="RHEA:12080"/>
        <dbReference type="Rhea" id="RHEA-COMP:9623"/>
        <dbReference type="Rhea" id="RHEA-COMP:9625"/>
        <dbReference type="ChEBI" id="CHEBI:15378"/>
        <dbReference type="ChEBI" id="CHEBI:16526"/>
        <dbReference type="ChEBI" id="CHEBI:57287"/>
        <dbReference type="ChEBI" id="CHEBI:57288"/>
        <dbReference type="ChEBI" id="CHEBI:78449"/>
        <dbReference type="ChEBI" id="CHEBI:78450"/>
        <dbReference type="EC" id="2.3.1.180"/>
    </reaction>
</comment>
<gene>
    <name evidence="10" type="primary">fabH</name>
    <name evidence="14" type="ORF">MOX91_00640</name>
</gene>
<keyword evidence="2 10" id="KW-0963">Cytoplasm</keyword>
<comment type="domain">
    <text evidence="10">The last Arg residue of the ACP-binding site is essential for the weak association between ACP/AcpP and FabH.</text>
</comment>
<keyword evidence="8 10" id="KW-0511">Multifunctional enzyme</keyword>
<dbReference type="EC" id="2.3.1.180" evidence="10"/>
<comment type="subcellular location">
    <subcellularLocation>
        <location evidence="10">Cytoplasm</location>
    </subcellularLocation>
</comment>
<dbReference type="InterPro" id="IPR013747">
    <property type="entry name" value="ACP_syn_III_C"/>
</dbReference>
<comment type="similarity">
    <text evidence="1 10">Belongs to the thiolase-like superfamily. FabH family.</text>
</comment>
<comment type="function">
    <text evidence="10">Catalyzes the condensation reaction of fatty acid synthesis by the addition to an acyl acceptor of two carbons from malonyl-ACP. Catalyzes the first condensation reaction which initiates fatty acid synthesis and may therefore play a role in governing the total rate of fatty acid production. Possesses both acetoacetyl-ACP synthase and acetyl transacylase activities. Its substrate specificity determines the biosynthesis of branched-chain and/or straight-chain of fatty acids.</text>
</comment>
<feature type="active site" evidence="10">
    <location>
        <position position="256"/>
    </location>
</feature>
<dbReference type="SUPFAM" id="SSF53901">
    <property type="entry name" value="Thiolase-like"/>
    <property type="match status" value="1"/>
</dbReference>
<dbReference type="Gene3D" id="3.40.47.10">
    <property type="match status" value="1"/>
</dbReference>
<dbReference type="InterPro" id="IPR004655">
    <property type="entry name" value="FabH"/>
</dbReference>
<keyword evidence="11" id="KW-0812">Transmembrane</keyword>
<evidence type="ECO:0000313" key="14">
    <source>
        <dbReference type="EMBL" id="MDX8414693.1"/>
    </source>
</evidence>
<comment type="subunit">
    <text evidence="10">Homodimer.</text>
</comment>
<evidence type="ECO:0000313" key="15">
    <source>
        <dbReference type="Proteomes" id="UP001275932"/>
    </source>
</evidence>
<feature type="transmembrane region" description="Helical" evidence="11">
    <location>
        <begin position="310"/>
        <end position="329"/>
    </location>
</feature>
<evidence type="ECO:0000259" key="12">
    <source>
        <dbReference type="Pfam" id="PF08541"/>
    </source>
</evidence>
<dbReference type="InterPro" id="IPR016039">
    <property type="entry name" value="Thiolase-like"/>
</dbReference>
<evidence type="ECO:0000256" key="1">
    <source>
        <dbReference type="ARBA" id="ARBA00008642"/>
    </source>
</evidence>
<dbReference type="InterPro" id="IPR013751">
    <property type="entry name" value="ACP_syn_III_N"/>
</dbReference>
<dbReference type="CDD" id="cd00830">
    <property type="entry name" value="KAS_III"/>
    <property type="match status" value="1"/>
</dbReference>
<dbReference type="NCBIfam" id="NF006829">
    <property type="entry name" value="PRK09352.1"/>
    <property type="match status" value="1"/>
</dbReference>
<feature type="domain" description="Beta-ketoacyl-[acyl-carrier-protein] synthase III N-terminal" evidence="13">
    <location>
        <begin position="109"/>
        <end position="188"/>
    </location>
</feature>
<keyword evidence="7 10" id="KW-0275">Fatty acid biosynthesis</keyword>
<proteinExistence type="inferred from homology"/>
<evidence type="ECO:0000256" key="11">
    <source>
        <dbReference type="SAM" id="Phobius"/>
    </source>
</evidence>
<dbReference type="Proteomes" id="UP001275932">
    <property type="component" value="Unassembled WGS sequence"/>
</dbReference>
<keyword evidence="6 10" id="KW-0443">Lipid metabolism</keyword>
<organism evidence="14 15">
    <name type="scientific">Intestinicryptomonas porci</name>
    <dbReference type="NCBI Taxonomy" id="2926320"/>
    <lineage>
        <taxon>Bacteria</taxon>
        <taxon>Pseudomonadati</taxon>
        <taxon>Verrucomicrobiota</taxon>
        <taxon>Opitutia</taxon>
        <taxon>Opitutales</taxon>
        <taxon>Intestinicryptomonaceae</taxon>
        <taxon>Intestinicryptomonas</taxon>
    </lineage>
</organism>
<comment type="caution">
    <text evidence="14">The sequence shown here is derived from an EMBL/GenBank/DDBJ whole genome shotgun (WGS) entry which is preliminary data.</text>
</comment>
<evidence type="ECO:0000256" key="5">
    <source>
        <dbReference type="ARBA" id="ARBA00022832"/>
    </source>
</evidence>
<keyword evidence="11" id="KW-1133">Transmembrane helix</keyword>
<dbReference type="PANTHER" id="PTHR34069">
    <property type="entry name" value="3-OXOACYL-[ACYL-CARRIER-PROTEIN] SYNTHASE 3"/>
    <property type="match status" value="1"/>
</dbReference>
<feature type="domain" description="Beta-ketoacyl-[acyl-carrier-protein] synthase III C-terminal" evidence="12">
    <location>
        <begin position="241"/>
        <end position="329"/>
    </location>
</feature>
<sequence>MNKSIIIAGTGSYLPEKIITNHDIAKTVDTSDEWVYTRSGIKERRIAKSEEAASDMALISAKRAIENAKLKPEDIDLVIVTTVTPDMMFPSTACILQAKLGIRNNIPCFDIEAACSGFVYGVEVASKMMKSGYYKNALVVSSEKLSGILDWQDRNTCVLFGDGSGAVVLSTSEEKDVGILDTVLGADGSDTATLKLPAGGSLMPASKETVENRQHFIQMNGREVFKHAVKIMGEKSFEVIERYGITPNEISLLIPHQANTRIIESVAKRLKLPMEKVFVNIEKYGNTSSASIPIALDEALKAGKIKKGDYILFVAFGAGLTWGATLVKWH</sequence>
<accession>A0ABU4WDQ6</accession>
<evidence type="ECO:0000256" key="10">
    <source>
        <dbReference type="HAMAP-Rule" id="MF_01815"/>
    </source>
</evidence>
<evidence type="ECO:0000256" key="7">
    <source>
        <dbReference type="ARBA" id="ARBA00023160"/>
    </source>
</evidence>
<feature type="region of interest" description="ACP-binding" evidence="10">
    <location>
        <begin position="257"/>
        <end position="261"/>
    </location>
</feature>
<evidence type="ECO:0000256" key="4">
    <source>
        <dbReference type="ARBA" id="ARBA00022679"/>
    </source>
</evidence>
<evidence type="ECO:0000256" key="6">
    <source>
        <dbReference type="ARBA" id="ARBA00023098"/>
    </source>
</evidence>
<keyword evidence="3 10" id="KW-0444">Lipid biosynthesis</keyword>
<keyword evidence="5 10" id="KW-0276">Fatty acid metabolism</keyword>
<reference evidence="14 15" key="1">
    <citation type="submission" date="2022-03" db="EMBL/GenBank/DDBJ databases">
        <title>Novel taxa within the pig intestine.</title>
        <authorList>
            <person name="Wylensek D."/>
            <person name="Bishof K."/>
            <person name="Afrizal A."/>
            <person name="Clavel T."/>
        </authorList>
    </citation>
    <scope>NUCLEOTIDE SEQUENCE [LARGE SCALE GENOMIC DNA]</scope>
    <source>
        <strain evidence="14 15">CLA-KB-P66</strain>
    </source>
</reference>
<dbReference type="EMBL" id="JALBUT010000001">
    <property type="protein sequence ID" value="MDX8414693.1"/>
    <property type="molecule type" value="Genomic_DNA"/>
</dbReference>
<name>A0ABU4WDQ6_9BACT</name>
<dbReference type="HAMAP" id="MF_01815">
    <property type="entry name" value="FabH"/>
    <property type="match status" value="1"/>
</dbReference>
<dbReference type="NCBIfam" id="TIGR00747">
    <property type="entry name" value="fabH"/>
    <property type="match status" value="1"/>
</dbReference>
<evidence type="ECO:0000256" key="9">
    <source>
        <dbReference type="ARBA" id="ARBA00023315"/>
    </source>
</evidence>
<dbReference type="PANTHER" id="PTHR34069:SF2">
    <property type="entry name" value="BETA-KETOACYL-[ACYL-CARRIER-PROTEIN] SYNTHASE III"/>
    <property type="match status" value="1"/>
</dbReference>
<comment type="pathway">
    <text evidence="10">Lipid metabolism; fatty acid biosynthesis.</text>
</comment>
<evidence type="ECO:0000256" key="3">
    <source>
        <dbReference type="ARBA" id="ARBA00022516"/>
    </source>
</evidence>
<keyword evidence="4 10" id="KW-0808">Transferase</keyword>
<dbReference type="Pfam" id="PF08545">
    <property type="entry name" value="ACP_syn_III"/>
    <property type="match status" value="1"/>
</dbReference>
<keyword evidence="9 10" id="KW-0012">Acyltransferase</keyword>
<keyword evidence="11" id="KW-0472">Membrane</keyword>
<feature type="active site" evidence="10">
    <location>
        <position position="286"/>
    </location>
</feature>
<evidence type="ECO:0000256" key="8">
    <source>
        <dbReference type="ARBA" id="ARBA00023268"/>
    </source>
</evidence>
<dbReference type="RefSeq" id="WP_370396143.1">
    <property type="nucleotide sequence ID" value="NZ_JALBUT010000001.1"/>
</dbReference>
<evidence type="ECO:0000259" key="13">
    <source>
        <dbReference type="Pfam" id="PF08545"/>
    </source>
</evidence>
<protein>
    <recommendedName>
        <fullName evidence="10">Beta-ketoacyl-[acyl-carrier-protein] synthase III</fullName>
        <shortName evidence="10">Beta-ketoacyl-ACP synthase III</shortName>
        <shortName evidence="10">KAS III</shortName>
        <ecNumber evidence="10">2.3.1.180</ecNumber>
    </recommendedName>
    <alternativeName>
        <fullName evidence="10">3-oxoacyl-[acyl-carrier-protein] synthase 3</fullName>
    </alternativeName>
    <alternativeName>
        <fullName evidence="10">3-oxoacyl-[acyl-carrier-protein] synthase III</fullName>
    </alternativeName>
</protein>
<feature type="active site" evidence="10">
    <location>
        <position position="115"/>
    </location>
</feature>
<evidence type="ECO:0000256" key="2">
    <source>
        <dbReference type="ARBA" id="ARBA00022490"/>
    </source>
</evidence>
<keyword evidence="15" id="KW-1185">Reference proteome</keyword>
<dbReference type="Pfam" id="PF08541">
    <property type="entry name" value="ACP_syn_III_C"/>
    <property type="match status" value="1"/>
</dbReference>